<feature type="region of interest" description="Disordered" evidence="1">
    <location>
        <begin position="91"/>
        <end position="111"/>
    </location>
</feature>
<dbReference type="EMBL" id="VUMG01000002">
    <property type="protein sequence ID" value="MSS45416.1"/>
    <property type="molecule type" value="Genomic_DNA"/>
</dbReference>
<evidence type="ECO:0000313" key="3">
    <source>
        <dbReference type="EMBL" id="MSS45416.1"/>
    </source>
</evidence>
<dbReference type="Proteomes" id="UP000466104">
    <property type="component" value="Unassembled WGS sequence"/>
</dbReference>
<comment type="caution">
    <text evidence="3">The sequence shown here is derived from an EMBL/GenBank/DDBJ whole genome shotgun (WGS) entry which is preliminary data.</text>
</comment>
<evidence type="ECO:0000256" key="1">
    <source>
        <dbReference type="SAM" id="MobiDB-lite"/>
    </source>
</evidence>
<keyword evidence="4" id="KW-1185">Reference proteome</keyword>
<keyword evidence="2" id="KW-1133">Transmembrane helix</keyword>
<evidence type="ECO:0000256" key="2">
    <source>
        <dbReference type="SAM" id="Phobius"/>
    </source>
</evidence>
<organism evidence="3 4">
    <name type="scientific">Cutibacterium porci</name>
    <dbReference type="NCBI Taxonomy" id="2605781"/>
    <lineage>
        <taxon>Bacteria</taxon>
        <taxon>Bacillati</taxon>
        <taxon>Actinomycetota</taxon>
        <taxon>Actinomycetes</taxon>
        <taxon>Propionibacteriales</taxon>
        <taxon>Propionibacteriaceae</taxon>
        <taxon>Cutibacterium</taxon>
    </lineage>
</organism>
<feature type="compositionally biased region" description="Basic and acidic residues" evidence="1">
    <location>
        <begin position="101"/>
        <end position="111"/>
    </location>
</feature>
<feature type="transmembrane region" description="Helical" evidence="2">
    <location>
        <begin position="34"/>
        <end position="54"/>
    </location>
</feature>
<reference evidence="3 4" key="1">
    <citation type="submission" date="2019-08" db="EMBL/GenBank/DDBJ databases">
        <title>In-depth cultivation of the pig gut microbiome towards novel bacterial diversity and tailored functional studies.</title>
        <authorList>
            <person name="Wylensek D."/>
            <person name="Hitch T.C.A."/>
            <person name="Clavel T."/>
        </authorList>
    </citation>
    <scope>NUCLEOTIDE SEQUENCE [LARGE SCALE GENOMIC DNA]</scope>
    <source>
        <strain evidence="3 4">WCA-380-WT-3A</strain>
    </source>
</reference>
<sequence length="111" mass="11469">MLAILSGLIGTTIAVVFFACGRSVHLLNRSGSWLLSVGSFVAQVGVLGGLAALASSYHTSVLELPCTLAMVGASLSWIVGVVVAGSQHKRIYDDPEDLGGDENHSTDSGLR</sequence>
<keyword evidence="2" id="KW-0812">Transmembrane</keyword>
<accession>A0A7K0J650</accession>
<evidence type="ECO:0000313" key="4">
    <source>
        <dbReference type="Proteomes" id="UP000466104"/>
    </source>
</evidence>
<protein>
    <submittedName>
        <fullName evidence="3">Cyanate permease</fullName>
    </submittedName>
</protein>
<proteinExistence type="predicted"/>
<name>A0A7K0J650_9ACTN</name>
<keyword evidence="2" id="KW-0472">Membrane</keyword>
<gene>
    <name evidence="3" type="ORF">FYJ43_05050</name>
</gene>
<feature type="transmembrane region" description="Helical" evidence="2">
    <location>
        <begin position="66"/>
        <end position="85"/>
    </location>
</feature>
<dbReference type="AlphaFoldDB" id="A0A7K0J650"/>